<organism evidence="1 2">
    <name type="scientific">Protopolystoma xenopodis</name>
    <dbReference type="NCBI Taxonomy" id="117903"/>
    <lineage>
        <taxon>Eukaryota</taxon>
        <taxon>Metazoa</taxon>
        <taxon>Spiralia</taxon>
        <taxon>Lophotrochozoa</taxon>
        <taxon>Platyhelminthes</taxon>
        <taxon>Monogenea</taxon>
        <taxon>Polyopisthocotylea</taxon>
        <taxon>Polystomatidea</taxon>
        <taxon>Polystomatidae</taxon>
        <taxon>Protopolystoma</taxon>
    </lineage>
</organism>
<evidence type="ECO:0000313" key="2">
    <source>
        <dbReference type="Proteomes" id="UP000784294"/>
    </source>
</evidence>
<evidence type="ECO:0000313" key="1">
    <source>
        <dbReference type="EMBL" id="VEL40499.1"/>
    </source>
</evidence>
<comment type="caution">
    <text evidence="1">The sequence shown here is derived from an EMBL/GenBank/DDBJ whole genome shotgun (WGS) entry which is preliminary data.</text>
</comment>
<keyword evidence="2" id="KW-1185">Reference proteome</keyword>
<sequence length="149" mass="15384">MGGKRTNTSGPPTSASVFDSEALADELERHEKMLKDFDDFLADFVSLEHLPVMLPCPHPTTGLGSGMSPAQGLGFGLASGFGIGLPQLGIGGGGCSGGGGYLASGQTSNFPPMMLHMQPTIGANAFTYQHHIAPVMAGVNELSEMGDLY</sequence>
<reference evidence="1" key="1">
    <citation type="submission" date="2018-11" db="EMBL/GenBank/DDBJ databases">
        <authorList>
            <consortium name="Pathogen Informatics"/>
        </authorList>
    </citation>
    <scope>NUCLEOTIDE SEQUENCE</scope>
</reference>
<dbReference type="Proteomes" id="UP000784294">
    <property type="component" value="Unassembled WGS sequence"/>
</dbReference>
<dbReference type="EMBL" id="CAAALY010265126">
    <property type="protein sequence ID" value="VEL40499.1"/>
    <property type="molecule type" value="Genomic_DNA"/>
</dbReference>
<proteinExistence type="predicted"/>
<name>A0A448XMS0_9PLAT</name>
<dbReference type="AlphaFoldDB" id="A0A448XMS0"/>
<accession>A0A448XMS0</accession>
<gene>
    <name evidence="1" type="ORF">PXEA_LOCUS33939</name>
</gene>
<dbReference type="OrthoDB" id="10637086at2759"/>
<protein>
    <submittedName>
        <fullName evidence="1">Uncharacterized protein</fullName>
    </submittedName>
</protein>